<dbReference type="EMBL" id="JAFBCY010000002">
    <property type="protein sequence ID" value="MBM7851391.1"/>
    <property type="molecule type" value="Genomic_DNA"/>
</dbReference>
<dbReference type="Pfam" id="PF00669">
    <property type="entry name" value="Flagellin_N"/>
    <property type="match status" value="1"/>
</dbReference>
<accession>A0A9W6MQN6</accession>
<evidence type="ECO:0000313" key="6">
    <source>
        <dbReference type="EMBL" id="GLK54448.1"/>
    </source>
</evidence>
<evidence type="ECO:0000256" key="1">
    <source>
        <dbReference type="ARBA" id="ARBA00004365"/>
    </source>
</evidence>
<evidence type="ECO:0000259" key="5">
    <source>
        <dbReference type="Pfam" id="PF00669"/>
    </source>
</evidence>
<evidence type="ECO:0000256" key="2">
    <source>
        <dbReference type="ARBA" id="ARBA00004613"/>
    </source>
</evidence>
<evidence type="ECO:0000256" key="4">
    <source>
        <dbReference type="ARBA" id="ARBA00023143"/>
    </source>
</evidence>
<gene>
    <name evidence="6" type="ORF">GCM10008170_04670</name>
    <name evidence="7" type="ORF">JOD31_001616</name>
</gene>
<comment type="caution">
    <text evidence="6">The sequence shown here is derived from an EMBL/GenBank/DDBJ whole genome shotgun (WGS) entry which is preliminary data.</text>
</comment>
<dbReference type="InterPro" id="IPR001492">
    <property type="entry name" value="Flagellin"/>
</dbReference>
<dbReference type="Gene3D" id="1.20.1330.10">
    <property type="entry name" value="f41 fragment of flagellin, N-terminal domain"/>
    <property type="match status" value="1"/>
</dbReference>
<dbReference type="GO" id="GO:0005576">
    <property type="term" value="C:extracellular region"/>
    <property type="evidence" value="ECO:0007669"/>
    <property type="project" value="UniProtKB-SubCell"/>
</dbReference>
<dbReference type="InterPro" id="IPR001029">
    <property type="entry name" value="Flagellin_N"/>
</dbReference>
<feature type="domain" description="Flagellin N-terminal" evidence="5">
    <location>
        <begin position="7"/>
        <end position="114"/>
    </location>
</feature>
<evidence type="ECO:0000313" key="9">
    <source>
        <dbReference type="Proteomes" id="UP001143400"/>
    </source>
</evidence>
<dbReference type="GO" id="GO:0009288">
    <property type="term" value="C:bacterial-type flagellum"/>
    <property type="evidence" value="ECO:0007669"/>
    <property type="project" value="UniProtKB-SubCell"/>
</dbReference>
<dbReference type="GO" id="GO:0005198">
    <property type="term" value="F:structural molecule activity"/>
    <property type="evidence" value="ECO:0007669"/>
    <property type="project" value="UniProtKB-UniRule"/>
</dbReference>
<dbReference type="PANTHER" id="PTHR42792">
    <property type="entry name" value="FLAGELLIN"/>
    <property type="match status" value="1"/>
</dbReference>
<protein>
    <submittedName>
        <fullName evidence="7">Flagellin-like hook-associated protein FlgL</fullName>
    </submittedName>
</protein>
<reference evidence="6" key="3">
    <citation type="submission" date="2023-01" db="EMBL/GenBank/DDBJ databases">
        <authorList>
            <person name="Sun Q."/>
            <person name="Evtushenko L."/>
        </authorList>
    </citation>
    <scope>NUCLEOTIDE SEQUENCE</scope>
    <source>
        <strain evidence="6">VKM B-1606</strain>
    </source>
</reference>
<evidence type="ECO:0000313" key="7">
    <source>
        <dbReference type="EMBL" id="MBM7851391.1"/>
    </source>
</evidence>
<dbReference type="Proteomes" id="UP000758856">
    <property type="component" value="Unassembled WGS sequence"/>
</dbReference>
<proteinExistence type="inferred from homology"/>
<dbReference type="EMBL" id="BSFF01000001">
    <property type="protein sequence ID" value="GLK54448.1"/>
    <property type="molecule type" value="Genomic_DNA"/>
</dbReference>
<sequence>MADIALNSAVRSNLRTMQSTTELLNRTEERLSTGKKVNSALDNPSSFFTAKSLERRSGDLGTLLDNVSNSVQTLEAADNGIKGISDILESLKSTARSAQQSELAVDTKAQLKSVVMSGLQGDNLLSNDTTTAAVATTFAGVEATDATHSGGALTVNGATVNISANDTAAQVKTKIDSLNITGLSVTDNAGVLEFELESGDDINIGGDSTLLDSLGLIADGATATSVSSTNGTLATTTSGASALKDTTLTFSDKYGALKTVTFASSKGANNVDTIDELNSWLKTNDIQLQASVDNEGEENAQLVFETTNAIANDVPKVATGSAVGAAAAFASGAFSAPVLDQSAAEVRSNYADDYNSALEEILKLAQDSDYNGVNLLNGDDLDIVFNENGSSTLEVKGVEFSAAGLGLDSISAEDFYDSDSINKVIDRIEAAMQTVEDQSAKFGSQLQIVQTREDFTKSMIGTLEDGALALTGADTNEEAANLATLQTRQSLIVSSLSISTQQESAVLQLLQ</sequence>
<comment type="similarity">
    <text evidence="3">Belongs to the bacterial flagellin family.</text>
</comment>
<keyword evidence="4" id="KW-0975">Bacterial flagellum</keyword>
<evidence type="ECO:0000256" key="3">
    <source>
        <dbReference type="ARBA" id="ARBA00005709"/>
    </source>
</evidence>
<dbReference type="Proteomes" id="UP001143400">
    <property type="component" value="Unassembled WGS sequence"/>
</dbReference>
<keyword evidence="8" id="KW-1185">Reference proteome</keyword>
<dbReference type="PANTHER" id="PTHR42792:SF2">
    <property type="entry name" value="FLAGELLIN"/>
    <property type="match status" value="1"/>
</dbReference>
<dbReference type="RefSeq" id="WP_204949809.1">
    <property type="nucleotide sequence ID" value="NZ_BSFF01000001.1"/>
</dbReference>
<reference evidence="6" key="1">
    <citation type="journal article" date="2014" name="Int. J. Syst. Evol. Microbiol.">
        <title>Complete genome sequence of Corynebacterium casei LMG S-19264T (=DSM 44701T), isolated from a smear-ripened cheese.</title>
        <authorList>
            <consortium name="US DOE Joint Genome Institute (JGI-PGF)"/>
            <person name="Walter F."/>
            <person name="Albersmeier A."/>
            <person name="Kalinowski J."/>
            <person name="Ruckert C."/>
        </authorList>
    </citation>
    <scope>NUCLEOTIDE SEQUENCE</scope>
    <source>
        <strain evidence="6">VKM B-1606</strain>
    </source>
</reference>
<dbReference type="SUPFAM" id="SSF64518">
    <property type="entry name" value="Phase 1 flagellin"/>
    <property type="match status" value="2"/>
</dbReference>
<organism evidence="6 9">
    <name type="scientific">Methylopila capsulata</name>
    <dbReference type="NCBI Taxonomy" id="61654"/>
    <lineage>
        <taxon>Bacteria</taxon>
        <taxon>Pseudomonadati</taxon>
        <taxon>Pseudomonadota</taxon>
        <taxon>Alphaproteobacteria</taxon>
        <taxon>Hyphomicrobiales</taxon>
        <taxon>Methylopilaceae</taxon>
        <taxon>Methylopila</taxon>
    </lineage>
</organism>
<dbReference type="AlphaFoldDB" id="A0A9W6MQN6"/>
<comment type="subcellular location">
    <subcellularLocation>
        <location evidence="1">Bacterial flagellum</location>
    </subcellularLocation>
    <subcellularLocation>
        <location evidence="2">Secreted</location>
    </subcellularLocation>
</comment>
<name>A0A9W6MQN6_9HYPH</name>
<reference evidence="7 8" key="2">
    <citation type="submission" date="2021-01" db="EMBL/GenBank/DDBJ databases">
        <title>Genomic Encyclopedia of Type Strains, Phase IV (KMG-IV): sequencing the most valuable type-strain genomes for metagenomic binning, comparative biology and taxonomic classification.</title>
        <authorList>
            <person name="Goeker M."/>
        </authorList>
    </citation>
    <scope>NUCLEOTIDE SEQUENCE [LARGE SCALE GENOMIC DNA]</scope>
    <source>
        <strain evidence="7 8">DSM 6130</strain>
    </source>
</reference>
<evidence type="ECO:0000313" key="8">
    <source>
        <dbReference type="Proteomes" id="UP000758856"/>
    </source>
</evidence>